<evidence type="ECO:0000256" key="3">
    <source>
        <dbReference type="ARBA" id="ARBA00023163"/>
    </source>
</evidence>
<evidence type="ECO:0000256" key="1">
    <source>
        <dbReference type="ARBA" id="ARBA00023015"/>
    </source>
</evidence>
<evidence type="ECO:0000256" key="2">
    <source>
        <dbReference type="ARBA" id="ARBA00023125"/>
    </source>
</evidence>
<evidence type="ECO:0000259" key="4">
    <source>
        <dbReference type="PROSITE" id="PS50995"/>
    </source>
</evidence>
<organism evidence="5 6">
    <name type="scientific">Levilactobacillus brevis</name>
    <name type="common">Lactobacillus brevis</name>
    <dbReference type="NCBI Taxonomy" id="1580"/>
    <lineage>
        <taxon>Bacteria</taxon>
        <taxon>Bacillati</taxon>
        <taxon>Bacillota</taxon>
        <taxon>Bacilli</taxon>
        <taxon>Lactobacillales</taxon>
        <taxon>Lactobacillaceae</taxon>
        <taxon>Levilactobacillus</taxon>
    </lineage>
</organism>
<keyword evidence="3" id="KW-0804">Transcription</keyword>
<proteinExistence type="predicted"/>
<dbReference type="InterPro" id="IPR036390">
    <property type="entry name" value="WH_DNA-bd_sf"/>
</dbReference>
<dbReference type="InterPro" id="IPR000835">
    <property type="entry name" value="HTH_MarR-typ"/>
</dbReference>
<dbReference type="Proteomes" id="UP000217918">
    <property type="component" value="Unassembled WGS sequence"/>
</dbReference>
<dbReference type="PANTHER" id="PTHR42756:SF1">
    <property type="entry name" value="TRANSCRIPTIONAL REPRESSOR OF EMRAB OPERON"/>
    <property type="match status" value="1"/>
</dbReference>
<dbReference type="SUPFAM" id="SSF46785">
    <property type="entry name" value="Winged helix' DNA-binding domain"/>
    <property type="match status" value="1"/>
</dbReference>
<reference evidence="5 6" key="1">
    <citation type="submission" date="2017-09" db="EMBL/GenBank/DDBJ databases">
        <title>Genome sequence of Lactobacillus brevis D7.</title>
        <authorList>
            <person name="Kwon M.-S."/>
            <person name="Lim S.K."/>
            <person name="Choi H.-J."/>
        </authorList>
    </citation>
    <scope>NUCLEOTIDE SEQUENCE [LARGE SCALE GENOMIC DNA]</scope>
    <source>
        <strain evidence="5 6">D7</strain>
    </source>
</reference>
<dbReference type="Pfam" id="PF12802">
    <property type="entry name" value="MarR_2"/>
    <property type="match status" value="1"/>
</dbReference>
<dbReference type="EMBL" id="NVYO01000001">
    <property type="protein sequence ID" value="PBQ23707.1"/>
    <property type="molecule type" value="Genomic_DNA"/>
</dbReference>
<dbReference type="AlphaFoldDB" id="A0A2A3TY39"/>
<dbReference type="RefSeq" id="WP_096109999.1">
    <property type="nucleotide sequence ID" value="NZ_NVYO01000001.1"/>
</dbReference>
<dbReference type="GO" id="GO:0003677">
    <property type="term" value="F:DNA binding"/>
    <property type="evidence" value="ECO:0007669"/>
    <property type="project" value="UniProtKB-KW"/>
</dbReference>
<feature type="domain" description="HTH marR-type" evidence="4">
    <location>
        <begin position="6"/>
        <end position="140"/>
    </location>
</feature>
<comment type="caution">
    <text evidence="5">The sequence shown here is derived from an EMBL/GenBank/DDBJ whole genome shotgun (WGS) entry which is preliminary data.</text>
</comment>
<keyword evidence="1" id="KW-0805">Transcription regulation</keyword>
<dbReference type="PROSITE" id="PS50995">
    <property type="entry name" value="HTH_MARR_2"/>
    <property type="match status" value="1"/>
</dbReference>
<dbReference type="SMART" id="SM00347">
    <property type="entry name" value="HTH_MARR"/>
    <property type="match status" value="1"/>
</dbReference>
<dbReference type="GO" id="GO:0003700">
    <property type="term" value="F:DNA-binding transcription factor activity"/>
    <property type="evidence" value="ECO:0007669"/>
    <property type="project" value="InterPro"/>
</dbReference>
<dbReference type="Gene3D" id="1.10.10.10">
    <property type="entry name" value="Winged helix-like DNA-binding domain superfamily/Winged helix DNA-binding domain"/>
    <property type="match status" value="1"/>
</dbReference>
<evidence type="ECO:0000313" key="6">
    <source>
        <dbReference type="Proteomes" id="UP000217918"/>
    </source>
</evidence>
<name>A0A2A3TY39_LEVBR</name>
<sequence length="146" mass="16503">MTAQEDTKISSLMRQIMLKKQIYVNHELEVAHGGLTAHQVMALMYIHRNPGIIQREIVTLTQRRAPTVSVMLKKIEQDHLIVRKVPKGNNRNKEIFLTANGEKVVKEFQKVTAATDALATTNLSTEQKVILINLLSKMNGNLDTNM</sequence>
<dbReference type="PANTHER" id="PTHR42756">
    <property type="entry name" value="TRANSCRIPTIONAL REGULATOR, MARR"/>
    <property type="match status" value="1"/>
</dbReference>
<keyword evidence="2" id="KW-0238">DNA-binding</keyword>
<gene>
    <name evidence="5" type="ORF">CNR29_06655</name>
</gene>
<accession>A0A2A3TY39</accession>
<dbReference type="InterPro" id="IPR036388">
    <property type="entry name" value="WH-like_DNA-bd_sf"/>
</dbReference>
<protein>
    <recommendedName>
        <fullName evidence="4">HTH marR-type domain-containing protein</fullName>
    </recommendedName>
</protein>
<evidence type="ECO:0000313" key="5">
    <source>
        <dbReference type="EMBL" id="PBQ23707.1"/>
    </source>
</evidence>